<dbReference type="AlphaFoldDB" id="A0A5Q2F6J5"/>
<keyword evidence="2" id="KW-1185">Reference proteome</keyword>
<protein>
    <submittedName>
        <fullName evidence="1">Uncharacterized protein</fullName>
    </submittedName>
</protein>
<evidence type="ECO:0000313" key="2">
    <source>
        <dbReference type="Proteomes" id="UP000386847"/>
    </source>
</evidence>
<reference evidence="1 2" key="1">
    <citation type="submission" date="2019-10" db="EMBL/GenBank/DDBJ databases">
        <title>Genomic analysis of Raineyella sp. CBA3103.</title>
        <authorList>
            <person name="Roh S.W."/>
        </authorList>
    </citation>
    <scope>NUCLEOTIDE SEQUENCE [LARGE SCALE GENOMIC DNA]</scope>
    <source>
        <strain evidence="1 2">CBA3103</strain>
    </source>
</reference>
<evidence type="ECO:0000313" key="1">
    <source>
        <dbReference type="EMBL" id="QGF22600.1"/>
    </source>
</evidence>
<name>A0A5Q2F6J5_9ACTN</name>
<dbReference type="KEGG" id="rain:Rai3103_01680"/>
<dbReference type="RefSeq" id="WP_153571129.1">
    <property type="nucleotide sequence ID" value="NZ_CP045725.1"/>
</dbReference>
<dbReference type="Proteomes" id="UP000386847">
    <property type="component" value="Chromosome"/>
</dbReference>
<sequence length="123" mass="13930">MVDLIWATRGRSWGFRFLLFGGYSDPLSAYERAFAGIEDDVEVSRRAEERVALRFLDPLNRVDAAGRIIPHDFVVWGPLADDIHSVEDGIQKVWPLVVDVYARVWMNEKAPVAKEIQSAIDTA</sequence>
<gene>
    <name evidence="1" type="ORF">Rai3103_01680</name>
</gene>
<dbReference type="EMBL" id="CP045725">
    <property type="protein sequence ID" value="QGF22600.1"/>
    <property type="molecule type" value="Genomic_DNA"/>
</dbReference>
<organism evidence="1 2">
    <name type="scientific">Raineyella fluvialis</name>
    <dbReference type="NCBI Taxonomy" id="2662261"/>
    <lineage>
        <taxon>Bacteria</taxon>
        <taxon>Bacillati</taxon>
        <taxon>Actinomycetota</taxon>
        <taxon>Actinomycetes</taxon>
        <taxon>Propionibacteriales</taxon>
        <taxon>Propionibacteriaceae</taxon>
        <taxon>Raineyella</taxon>
    </lineage>
</organism>
<accession>A0A5Q2F6J5</accession>
<proteinExistence type="predicted"/>